<name>A0ABW4BMQ6_9LACO</name>
<keyword evidence="2" id="KW-1185">Reference proteome</keyword>
<evidence type="ECO:0000313" key="1">
    <source>
        <dbReference type="EMBL" id="MFD1411510.1"/>
    </source>
</evidence>
<comment type="caution">
    <text evidence="1">The sequence shown here is derived from an EMBL/GenBank/DDBJ whole genome shotgun (WGS) entry which is preliminary data.</text>
</comment>
<gene>
    <name evidence="1" type="ORF">ACFQ4R_07930</name>
</gene>
<sequence>MTDKIDINDFYDLATHVESHYANVLLKSGRKFKNVYIEVVDEFDEGPGIVMNVHGKMIDVVAPEIESIEIID</sequence>
<dbReference type="RefSeq" id="WP_379880743.1">
    <property type="nucleotide sequence ID" value="NZ_JBHTOH010000079.1"/>
</dbReference>
<proteinExistence type="predicted"/>
<organism evidence="1 2">
    <name type="scientific">Lapidilactobacillus gannanensis</name>
    <dbReference type="NCBI Taxonomy" id="2486002"/>
    <lineage>
        <taxon>Bacteria</taxon>
        <taxon>Bacillati</taxon>
        <taxon>Bacillota</taxon>
        <taxon>Bacilli</taxon>
        <taxon>Lactobacillales</taxon>
        <taxon>Lactobacillaceae</taxon>
        <taxon>Lapidilactobacillus</taxon>
    </lineage>
</organism>
<evidence type="ECO:0000313" key="2">
    <source>
        <dbReference type="Proteomes" id="UP001597191"/>
    </source>
</evidence>
<protein>
    <submittedName>
        <fullName evidence="1">Uncharacterized protein</fullName>
    </submittedName>
</protein>
<dbReference type="Proteomes" id="UP001597191">
    <property type="component" value="Unassembled WGS sequence"/>
</dbReference>
<dbReference type="EMBL" id="JBHTOH010000079">
    <property type="protein sequence ID" value="MFD1411510.1"/>
    <property type="molecule type" value="Genomic_DNA"/>
</dbReference>
<accession>A0ABW4BMQ6</accession>
<reference evidence="2" key="1">
    <citation type="journal article" date="2019" name="Int. J. Syst. Evol. Microbiol.">
        <title>The Global Catalogue of Microorganisms (GCM) 10K type strain sequencing project: providing services to taxonomists for standard genome sequencing and annotation.</title>
        <authorList>
            <consortium name="The Broad Institute Genomics Platform"/>
            <consortium name="The Broad Institute Genome Sequencing Center for Infectious Disease"/>
            <person name="Wu L."/>
            <person name="Ma J."/>
        </authorList>
    </citation>
    <scope>NUCLEOTIDE SEQUENCE [LARGE SCALE GENOMIC DNA]</scope>
    <source>
        <strain evidence="2">CCM 8937</strain>
    </source>
</reference>